<dbReference type="FunFam" id="2.60.40.60:FF:000129">
    <property type="entry name" value="protocadherin alpha-C2 isoform X1"/>
    <property type="match status" value="1"/>
</dbReference>
<evidence type="ECO:0000256" key="4">
    <source>
        <dbReference type="ARBA" id="ARBA00022837"/>
    </source>
</evidence>
<comment type="subcellular location">
    <subcellularLocation>
        <location evidence="1">Membrane</location>
        <topology evidence="1">Single-pass membrane protein</topology>
    </subcellularLocation>
</comment>
<evidence type="ECO:0000313" key="10">
    <source>
        <dbReference type="Ensembl" id="ENSSFAP00005007968.1"/>
    </source>
</evidence>
<dbReference type="PROSITE" id="PS50268">
    <property type="entry name" value="CADHERIN_2"/>
    <property type="match status" value="3"/>
</dbReference>
<dbReference type="Ensembl" id="ENSSFAT00005008367.1">
    <property type="protein sequence ID" value="ENSSFAP00005007968.1"/>
    <property type="gene ID" value="ENSSFAG00005004695.1"/>
</dbReference>
<dbReference type="InterPro" id="IPR015919">
    <property type="entry name" value="Cadherin-like_sf"/>
</dbReference>
<evidence type="ECO:0000259" key="9">
    <source>
        <dbReference type="PROSITE" id="PS50268"/>
    </source>
</evidence>
<evidence type="ECO:0000256" key="8">
    <source>
        <dbReference type="PROSITE-ProRule" id="PRU00043"/>
    </source>
</evidence>
<evidence type="ECO:0000256" key="3">
    <source>
        <dbReference type="ARBA" id="ARBA00022737"/>
    </source>
</evidence>
<dbReference type="AlphaFoldDB" id="A0A672FMV7"/>
<dbReference type="PANTHER" id="PTHR24028:SF241">
    <property type="entry name" value="PROTOCADHERIN 2 ALPHA A 1 PRECURSOR"/>
    <property type="match status" value="1"/>
</dbReference>
<reference evidence="10" key="1">
    <citation type="submission" date="2019-06" db="EMBL/GenBank/DDBJ databases">
        <authorList>
            <consortium name="Wellcome Sanger Institute Data Sharing"/>
        </authorList>
    </citation>
    <scope>NUCLEOTIDE SEQUENCE [LARGE SCALE GENOMIC DNA]</scope>
</reference>
<dbReference type="CDD" id="cd11304">
    <property type="entry name" value="Cadherin_repeat"/>
    <property type="match status" value="4"/>
</dbReference>
<dbReference type="Proteomes" id="UP000472267">
    <property type="component" value="Chromosome 2"/>
</dbReference>
<feature type="domain" description="Cadherin" evidence="9">
    <location>
        <begin position="289"/>
        <end position="378"/>
    </location>
</feature>
<evidence type="ECO:0000256" key="5">
    <source>
        <dbReference type="ARBA" id="ARBA00022989"/>
    </source>
</evidence>
<dbReference type="FunFam" id="2.60.40.60:FF:000001">
    <property type="entry name" value="Protocadherin alpha 2"/>
    <property type="match status" value="1"/>
</dbReference>
<dbReference type="GO" id="GO:0005886">
    <property type="term" value="C:plasma membrane"/>
    <property type="evidence" value="ECO:0007669"/>
    <property type="project" value="InterPro"/>
</dbReference>
<dbReference type="InterPro" id="IPR020894">
    <property type="entry name" value="Cadherin_CS"/>
</dbReference>
<dbReference type="GO" id="GO:0007156">
    <property type="term" value="P:homophilic cell adhesion via plasma membrane adhesion molecules"/>
    <property type="evidence" value="ECO:0007669"/>
    <property type="project" value="InterPro"/>
</dbReference>
<dbReference type="PANTHER" id="PTHR24028">
    <property type="entry name" value="CADHERIN-87A"/>
    <property type="match status" value="1"/>
</dbReference>
<organism evidence="10 11">
    <name type="scientific">Salarias fasciatus</name>
    <name type="common">Jewelled blenny</name>
    <name type="synonym">Blennius fasciatus</name>
    <dbReference type="NCBI Taxonomy" id="181472"/>
    <lineage>
        <taxon>Eukaryota</taxon>
        <taxon>Metazoa</taxon>
        <taxon>Chordata</taxon>
        <taxon>Craniata</taxon>
        <taxon>Vertebrata</taxon>
        <taxon>Euteleostomi</taxon>
        <taxon>Actinopterygii</taxon>
        <taxon>Neopterygii</taxon>
        <taxon>Teleostei</taxon>
        <taxon>Neoteleostei</taxon>
        <taxon>Acanthomorphata</taxon>
        <taxon>Ovalentaria</taxon>
        <taxon>Blenniimorphae</taxon>
        <taxon>Blenniiformes</taxon>
        <taxon>Blennioidei</taxon>
        <taxon>Blenniidae</taxon>
        <taxon>Salariinae</taxon>
        <taxon>Salarias</taxon>
    </lineage>
</organism>
<keyword evidence="4 8" id="KW-0106">Calcium</keyword>
<keyword evidence="5" id="KW-1133">Transmembrane helix</keyword>
<keyword evidence="3" id="KW-0677">Repeat</keyword>
<proteinExistence type="predicted"/>
<reference evidence="10" key="2">
    <citation type="submission" date="2025-08" db="UniProtKB">
        <authorList>
            <consortium name="Ensembl"/>
        </authorList>
    </citation>
    <scope>IDENTIFICATION</scope>
</reference>
<dbReference type="PRINTS" id="PR00205">
    <property type="entry name" value="CADHERIN"/>
</dbReference>
<feature type="domain" description="Cadherin" evidence="9">
    <location>
        <begin position="36"/>
        <end position="182"/>
    </location>
</feature>
<protein>
    <submittedName>
        <fullName evidence="10">Si:ch73-379j16.2</fullName>
    </submittedName>
</protein>
<keyword evidence="7" id="KW-0325">Glycoprotein</keyword>
<dbReference type="InterPro" id="IPR002126">
    <property type="entry name" value="Cadherin-like_dom"/>
</dbReference>
<evidence type="ECO:0000256" key="1">
    <source>
        <dbReference type="ARBA" id="ARBA00004167"/>
    </source>
</evidence>
<evidence type="ECO:0000256" key="7">
    <source>
        <dbReference type="ARBA" id="ARBA00023180"/>
    </source>
</evidence>
<dbReference type="PROSITE" id="PS00232">
    <property type="entry name" value="CADHERIN_1"/>
    <property type="match status" value="2"/>
</dbReference>
<dbReference type="Gene3D" id="2.60.40.60">
    <property type="entry name" value="Cadherins"/>
    <property type="match status" value="4"/>
</dbReference>
<keyword evidence="6" id="KW-0472">Membrane</keyword>
<reference evidence="10" key="3">
    <citation type="submission" date="2025-09" db="UniProtKB">
        <authorList>
            <consortium name="Ensembl"/>
        </authorList>
    </citation>
    <scope>IDENTIFICATION</scope>
</reference>
<accession>A0A672FMV7</accession>
<feature type="domain" description="Cadherin" evidence="9">
    <location>
        <begin position="183"/>
        <end position="288"/>
    </location>
</feature>
<dbReference type="SUPFAM" id="SSF49313">
    <property type="entry name" value="Cadherin-like"/>
    <property type="match status" value="4"/>
</dbReference>
<evidence type="ECO:0000256" key="6">
    <source>
        <dbReference type="ARBA" id="ARBA00023136"/>
    </source>
</evidence>
<evidence type="ECO:0000313" key="11">
    <source>
        <dbReference type="Proteomes" id="UP000472267"/>
    </source>
</evidence>
<dbReference type="GO" id="GO:0009653">
    <property type="term" value="P:anatomical structure morphogenesis"/>
    <property type="evidence" value="ECO:0007669"/>
    <property type="project" value="UniProtKB-ARBA"/>
</dbReference>
<name>A0A672FMV7_SALFA</name>
<dbReference type="SMART" id="SM00112">
    <property type="entry name" value="CA"/>
    <property type="match status" value="4"/>
</dbReference>
<dbReference type="GO" id="GO:0005509">
    <property type="term" value="F:calcium ion binding"/>
    <property type="evidence" value="ECO:0007669"/>
    <property type="project" value="UniProtKB-UniRule"/>
</dbReference>
<keyword evidence="2" id="KW-0812">Transmembrane</keyword>
<dbReference type="Pfam" id="PF00028">
    <property type="entry name" value="Cadherin"/>
    <property type="match status" value="3"/>
</dbReference>
<keyword evidence="11" id="KW-1185">Reference proteome</keyword>
<evidence type="ECO:0000256" key="2">
    <source>
        <dbReference type="ARBA" id="ARBA00022692"/>
    </source>
</evidence>
<sequence length="420" mass="46100">MVPCITSLNTVIENPLEMHQVMVEILDVNDNSPKFPEENYTLEVLESAVVGSRFQIEGAHNQYFRLETEEFGEDGKIPFLVLQRPLDREHTAQHWLLLTATDGGKPSKSCTINITVVVSDVNDNSPLDRKTGKLTVKGNLDYEEKQVYELKVLASDKGAVSLSTHCNVVIRVVDENDNHPKIDITSISSRIPEDAPPGTVVALIRVTDLDSGVNGQVACSVPSHLPFDLKPSPDGQSYSIVTKNYLDKETMHMYNITITVKDLGSPALSSTKVIHVTVTDVNDNRPVFSHSPYTFYVSENNKAGMSIISVTATDADADENAAIIYSLDRTSGPSITAFLNVNERDGTISALKSFDFETLKKFQFQVVAADSGTPPLSNNNGLFRKINLLPSSQQAGRLRLRLVLSRSVHTQSSQSPALSK</sequence>
<dbReference type="InterPro" id="IPR050174">
    <property type="entry name" value="Protocadherin/Cadherin-CA"/>
</dbReference>